<dbReference type="Proteomes" id="UP000822476">
    <property type="component" value="Unassembled WGS sequence"/>
</dbReference>
<keyword evidence="2" id="KW-1185">Reference proteome</keyword>
<accession>A0A8S9Z531</accession>
<evidence type="ECO:0000313" key="1">
    <source>
        <dbReference type="EMBL" id="KAF7260513.1"/>
    </source>
</evidence>
<evidence type="ECO:0000313" key="2">
    <source>
        <dbReference type="Proteomes" id="UP000822476"/>
    </source>
</evidence>
<dbReference type="EMBL" id="JTDE01000721">
    <property type="protein sequence ID" value="KAF7260513.1"/>
    <property type="molecule type" value="Genomic_DNA"/>
</dbReference>
<dbReference type="AlphaFoldDB" id="A0A8S9Z531"/>
<proteinExistence type="predicted"/>
<protein>
    <submittedName>
        <fullName evidence="1">Uncharacterized protein</fullName>
    </submittedName>
</protein>
<reference evidence="1" key="1">
    <citation type="submission" date="2019-07" db="EMBL/GenBank/DDBJ databases">
        <title>Annotation for the trematode Paragonimus miyazaki's.</title>
        <authorList>
            <person name="Choi Y.-J."/>
        </authorList>
    </citation>
    <scope>NUCLEOTIDE SEQUENCE</scope>
    <source>
        <strain evidence="1">Japan</strain>
    </source>
</reference>
<name>A0A8S9Z531_9TREM</name>
<organism evidence="1 2">
    <name type="scientific">Paragonimus skrjabini miyazakii</name>
    <dbReference type="NCBI Taxonomy" id="59628"/>
    <lineage>
        <taxon>Eukaryota</taxon>
        <taxon>Metazoa</taxon>
        <taxon>Spiralia</taxon>
        <taxon>Lophotrochozoa</taxon>
        <taxon>Platyhelminthes</taxon>
        <taxon>Trematoda</taxon>
        <taxon>Digenea</taxon>
        <taxon>Plagiorchiida</taxon>
        <taxon>Troglotremata</taxon>
        <taxon>Troglotrematidae</taxon>
        <taxon>Paragonimus</taxon>
    </lineage>
</organism>
<gene>
    <name evidence="1" type="ORF">EG68_01948</name>
</gene>
<sequence length="53" mass="5885">MSTFLLTIGIGLSKSTIFSYKTGGSNTLAMVSYLEVQPLSYQYFPEQTNADRN</sequence>
<comment type="caution">
    <text evidence="1">The sequence shown here is derived from an EMBL/GenBank/DDBJ whole genome shotgun (WGS) entry which is preliminary data.</text>
</comment>